<feature type="compositionally biased region" description="Basic and acidic residues" evidence="1">
    <location>
        <begin position="1"/>
        <end position="14"/>
    </location>
</feature>
<gene>
    <name evidence="2" type="ORF">AVDCRST_MAG41-1013</name>
</gene>
<organism evidence="2">
    <name type="scientific">uncultured Mycobacteriales bacterium</name>
    <dbReference type="NCBI Taxonomy" id="581187"/>
    <lineage>
        <taxon>Bacteria</taxon>
        <taxon>Bacillati</taxon>
        <taxon>Actinomycetota</taxon>
        <taxon>Actinomycetes</taxon>
        <taxon>Mycobacteriales</taxon>
        <taxon>environmental samples</taxon>
    </lineage>
</organism>
<name>A0A6J4HUM3_9ACTN</name>
<accession>A0A6J4HUM3</accession>
<dbReference type="EMBL" id="CADCTP010000101">
    <property type="protein sequence ID" value="CAA9232416.1"/>
    <property type="molecule type" value="Genomic_DNA"/>
</dbReference>
<proteinExistence type="predicted"/>
<protein>
    <submittedName>
        <fullName evidence="2">Uncharacterized protein</fullName>
    </submittedName>
</protein>
<feature type="compositionally biased region" description="Gly residues" evidence="1">
    <location>
        <begin position="31"/>
        <end position="43"/>
    </location>
</feature>
<sequence length="43" mass="4128">AGRPDLRDLPDPEPGRGAGVRAVQHAAGRRPGAGPGGGSGRGA</sequence>
<feature type="non-terminal residue" evidence="2">
    <location>
        <position position="1"/>
    </location>
</feature>
<feature type="region of interest" description="Disordered" evidence="1">
    <location>
        <begin position="1"/>
        <end position="43"/>
    </location>
</feature>
<evidence type="ECO:0000256" key="1">
    <source>
        <dbReference type="SAM" id="MobiDB-lite"/>
    </source>
</evidence>
<reference evidence="2" key="1">
    <citation type="submission" date="2020-02" db="EMBL/GenBank/DDBJ databases">
        <authorList>
            <person name="Meier V. D."/>
        </authorList>
    </citation>
    <scope>NUCLEOTIDE SEQUENCE</scope>
    <source>
        <strain evidence="2">AVDCRST_MAG41</strain>
    </source>
</reference>
<feature type="non-terminal residue" evidence="2">
    <location>
        <position position="43"/>
    </location>
</feature>
<evidence type="ECO:0000313" key="2">
    <source>
        <dbReference type="EMBL" id="CAA9232416.1"/>
    </source>
</evidence>
<dbReference type="AlphaFoldDB" id="A0A6J4HUM3"/>